<accession>A0ACC0H3M0</accession>
<gene>
    <name evidence="1" type="ORF">LOK49_LG07G03197</name>
</gene>
<evidence type="ECO:0000313" key="2">
    <source>
        <dbReference type="Proteomes" id="UP001060215"/>
    </source>
</evidence>
<reference evidence="1 2" key="1">
    <citation type="journal article" date="2022" name="Plant J.">
        <title>Chromosome-level genome of Camellia lanceoleosa provides a valuable resource for understanding genome evolution and self-incompatibility.</title>
        <authorList>
            <person name="Gong W."/>
            <person name="Xiao S."/>
            <person name="Wang L."/>
            <person name="Liao Z."/>
            <person name="Chang Y."/>
            <person name="Mo W."/>
            <person name="Hu G."/>
            <person name="Li W."/>
            <person name="Zhao G."/>
            <person name="Zhu H."/>
            <person name="Hu X."/>
            <person name="Ji K."/>
            <person name="Xiang X."/>
            <person name="Song Q."/>
            <person name="Yuan D."/>
            <person name="Jin S."/>
            <person name="Zhang L."/>
        </authorList>
    </citation>
    <scope>NUCLEOTIDE SEQUENCE [LARGE SCALE GENOMIC DNA]</scope>
    <source>
        <strain evidence="1">SQ_2022a</strain>
    </source>
</reference>
<keyword evidence="2" id="KW-1185">Reference proteome</keyword>
<protein>
    <submittedName>
        <fullName evidence="1">Uncharacterized protein</fullName>
    </submittedName>
</protein>
<name>A0ACC0H3M0_9ERIC</name>
<comment type="caution">
    <text evidence="1">The sequence shown here is derived from an EMBL/GenBank/DDBJ whole genome shotgun (WGS) entry which is preliminary data.</text>
</comment>
<sequence length="196" mass="22489">MEGPRTDEREIVLLGVPVQEDWLGQWFQEVPDEDAIRESVKVLWGIWLHRNKATFENIVDDPTDALRFISTLNWDLKYNWILDIDYLPTYIDKIGDNSVAEPFVSTNVANWCPNVCFDRFIIDGAWKETTMQAGAAWVGLDRNGHQLVWKKFSFLASSALVAEARACLEVVKWCVQHDVKVVIIHRLLTVSSAVEK</sequence>
<organism evidence="1 2">
    <name type="scientific">Camellia lanceoleosa</name>
    <dbReference type="NCBI Taxonomy" id="1840588"/>
    <lineage>
        <taxon>Eukaryota</taxon>
        <taxon>Viridiplantae</taxon>
        <taxon>Streptophyta</taxon>
        <taxon>Embryophyta</taxon>
        <taxon>Tracheophyta</taxon>
        <taxon>Spermatophyta</taxon>
        <taxon>Magnoliopsida</taxon>
        <taxon>eudicotyledons</taxon>
        <taxon>Gunneridae</taxon>
        <taxon>Pentapetalae</taxon>
        <taxon>asterids</taxon>
        <taxon>Ericales</taxon>
        <taxon>Theaceae</taxon>
        <taxon>Camellia</taxon>
    </lineage>
</organism>
<dbReference type="EMBL" id="CM045764">
    <property type="protein sequence ID" value="KAI8007889.1"/>
    <property type="molecule type" value="Genomic_DNA"/>
</dbReference>
<proteinExistence type="predicted"/>
<dbReference type="Proteomes" id="UP001060215">
    <property type="component" value="Chromosome 7"/>
</dbReference>
<evidence type="ECO:0000313" key="1">
    <source>
        <dbReference type="EMBL" id="KAI8007889.1"/>
    </source>
</evidence>